<reference evidence="15 16" key="1">
    <citation type="journal article" date="2024" name="Science">
        <title>Giant polyketide synthase enzymes in the biosynthesis of giant marine polyether toxins.</title>
        <authorList>
            <person name="Fallon T.R."/>
            <person name="Shende V.V."/>
            <person name="Wierzbicki I.H."/>
            <person name="Pendleton A.L."/>
            <person name="Watervoot N.F."/>
            <person name="Auber R.P."/>
            <person name="Gonzalez D.J."/>
            <person name="Wisecaver J.H."/>
            <person name="Moore B.S."/>
        </authorList>
    </citation>
    <scope>NUCLEOTIDE SEQUENCE [LARGE SCALE GENOMIC DNA]</scope>
    <source>
        <strain evidence="15 16">12B1</strain>
    </source>
</reference>
<dbReference type="EMBL" id="JBGBPQ010000018">
    <property type="protein sequence ID" value="KAL1507442.1"/>
    <property type="molecule type" value="Genomic_DNA"/>
</dbReference>
<comment type="caution">
    <text evidence="15">The sequence shown here is derived from an EMBL/GenBank/DDBJ whole genome shotgun (WGS) entry which is preliminary data.</text>
</comment>
<evidence type="ECO:0000313" key="15">
    <source>
        <dbReference type="EMBL" id="KAL1507442.1"/>
    </source>
</evidence>
<dbReference type="Pfam" id="PF00520">
    <property type="entry name" value="Ion_trans"/>
    <property type="match status" value="1"/>
</dbReference>
<dbReference type="PROSITE" id="PS00889">
    <property type="entry name" value="CNMP_BINDING_2"/>
    <property type="match status" value="1"/>
</dbReference>
<feature type="region of interest" description="Disordered" evidence="12">
    <location>
        <begin position="617"/>
        <end position="661"/>
    </location>
</feature>
<dbReference type="PRINTS" id="PR01463">
    <property type="entry name" value="EAGCHANLFMLY"/>
</dbReference>
<keyword evidence="10 13" id="KW-0472">Membrane</keyword>
<dbReference type="InterPro" id="IPR014710">
    <property type="entry name" value="RmlC-like_jellyroll"/>
</dbReference>
<feature type="transmembrane region" description="Helical" evidence="13">
    <location>
        <begin position="103"/>
        <end position="122"/>
    </location>
</feature>
<keyword evidence="8 13" id="KW-1133">Transmembrane helix</keyword>
<evidence type="ECO:0000256" key="2">
    <source>
        <dbReference type="ARBA" id="ARBA00022448"/>
    </source>
</evidence>
<evidence type="ECO:0000256" key="1">
    <source>
        <dbReference type="ARBA" id="ARBA00004141"/>
    </source>
</evidence>
<dbReference type="AlphaFoldDB" id="A0AB34ITW2"/>
<feature type="domain" description="Cyclic nucleotide-binding" evidence="14">
    <location>
        <begin position="430"/>
        <end position="546"/>
    </location>
</feature>
<evidence type="ECO:0000256" key="12">
    <source>
        <dbReference type="SAM" id="MobiDB-lite"/>
    </source>
</evidence>
<organism evidence="15 16">
    <name type="scientific">Prymnesium parvum</name>
    <name type="common">Toxic golden alga</name>
    <dbReference type="NCBI Taxonomy" id="97485"/>
    <lineage>
        <taxon>Eukaryota</taxon>
        <taxon>Haptista</taxon>
        <taxon>Haptophyta</taxon>
        <taxon>Prymnesiophyceae</taxon>
        <taxon>Prymnesiales</taxon>
        <taxon>Prymnesiaceae</taxon>
        <taxon>Prymnesium</taxon>
    </lineage>
</organism>
<feature type="transmembrane region" description="Helical" evidence="13">
    <location>
        <begin position="327"/>
        <end position="347"/>
    </location>
</feature>
<keyword evidence="5" id="KW-0631">Potassium channel</keyword>
<dbReference type="Gene3D" id="2.60.120.10">
    <property type="entry name" value="Jelly Rolls"/>
    <property type="match status" value="1"/>
</dbReference>
<dbReference type="InterPro" id="IPR050818">
    <property type="entry name" value="KCNH_animal-type"/>
</dbReference>
<gene>
    <name evidence="15" type="ORF">AB1Y20_008280</name>
</gene>
<dbReference type="SMART" id="SM00100">
    <property type="entry name" value="cNMP"/>
    <property type="match status" value="1"/>
</dbReference>
<dbReference type="PROSITE" id="PS00888">
    <property type="entry name" value="CNMP_BINDING_1"/>
    <property type="match status" value="1"/>
</dbReference>
<dbReference type="InterPro" id="IPR018488">
    <property type="entry name" value="cNMP-bd_CS"/>
</dbReference>
<evidence type="ECO:0000313" key="16">
    <source>
        <dbReference type="Proteomes" id="UP001515480"/>
    </source>
</evidence>
<keyword evidence="7" id="KW-0630">Potassium</keyword>
<comment type="subcellular location">
    <subcellularLocation>
        <location evidence="1">Membrane</location>
        <topology evidence="1">Multi-pass membrane protein</topology>
    </subcellularLocation>
</comment>
<dbReference type="SUPFAM" id="SSF81324">
    <property type="entry name" value="Voltage-gated potassium channels"/>
    <property type="match status" value="1"/>
</dbReference>
<dbReference type="InterPro" id="IPR000595">
    <property type="entry name" value="cNMP-bd_dom"/>
</dbReference>
<feature type="compositionally biased region" description="Pro residues" evidence="12">
    <location>
        <begin position="814"/>
        <end position="832"/>
    </location>
</feature>
<accession>A0AB34ITW2</accession>
<dbReference type="PANTHER" id="PTHR10217">
    <property type="entry name" value="VOLTAGE AND LIGAND GATED POTASSIUM CHANNEL"/>
    <property type="match status" value="1"/>
</dbReference>
<keyword evidence="11" id="KW-0407">Ion channel</keyword>
<evidence type="ECO:0000256" key="9">
    <source>
        <dbReference type="ARBA" id="ARBA00023065"/>
    </source>
</evidence>
<feature type="compositionally biased region" description="Pro residues" evidence="12">
    <location>
        <begin position="771"/>
        <end position="784"/>
    </location>
</feature>
<evidence type="ECO:0000259" key="14">
    <source>
        <dbReference type="PROSITE" id="PS50042"/>
    </source>
</evidence>
<dbReference type="PANTHER" id="PTHR10217:SF435">
    <property type="entry name" value="POTASSIUM VOLTAGE-GATED CHANNEL PROTEIN EAG"/>
    <property type="match status" value="1"/>
</dbReference>
<dbReference type="Gene3D" id="1.10.287.70">
    <property type="match status" value="1"/>
</dbReference>
<evidence type="ECO:0000256" key="13">
    <source>
        <dbReference type="SAM" id="Phobius"/>
    </source>
</evidence>
<dbReference type="GO" id="GO:0005886">
    <property type="term" value="C:plasma membrane"/>
    <property type="evidence" value="ECO:0007669"/>
    <property type="project" value="TreeGrafter"/>
</dbReference>
<dbReference type="GO" id="GO:0005249">
    <property type="term" value="F:voltage-gated potassium channel activity"/>
    <property type="evidence" value="ECO:0007669"/>
    <property type="project" value="InterPro"/>
</dbReference>
<evidence type="ECO:0000256" key="5">
    <source>
        <dbReference type="ARBA" id="ARBA00022826"/>
    </source>
</evidence>
<feature type="region of interest" description="Disordered" evidence="12">
    <location>
        <begin position="1"/>
        <end position="46"/>
    </location>
</feature>
<dbReference type="GO" id="GO:0034702">
    <property type="term" value="C:monoatomic ion channel complex"/>
    <property type="evidence" value="ECO:0007669"/>
    <property type="project" value="UniProtKB-KW"/>
</dbReference>
<keyword evidence="6" id="KW-0851">Voltage-gated channel</keyword>
<keyword evidence="3" id="KW-0633">Potassium transport</keyword>
<keyword evidence="4 13" id="KW-0812">Transmembrane</keyword>
<keyword evidence="9" id="KW-0406">Ion transport</keyword>
<feature type="region of interest" description="Disordered" evidence="12">
    <location>
        <begin position="755"/>
        <end position="916"/>
    </location>
</feature>
<keyword evidence="16" id="KW-1185">Reference proteome</keyword>
<keyword evidence="2" id="KW-0813">Transport</keyword>
<dbReference type="Proteomes" id="UP001515480">
    <property type="component" value="Unassembled WGS sequence"/>
</dbReference>
<evidence type="ECO:0000256" key="8">
    <source>
        <dbReference type="ARBA" id="ARBA00022989"/>
    </source>
</evidence>
<feature type="compositionally biased region" description="Basic and acidic residues" evidence="12">
    <location>
        <begin position="638"/>
        <end position="651"/>
    </location>
</feature>
<dbReference type="InterPro" id="IPR018490">
    <property type="entry name" value="cNMP-bd_dom_sf"/>
</dbReference>
<evidence type="ECO:0000256" key="7">
    <source>
        <dbReference type="ARBA" id="ARBA00022958"/>
    </source>
</evidence>
<proteinExistence type="predicted"/>
<feature type="compositionally biased region" description="Polar residues" evidence="12">
    <location>
        <begin position="938"/>
        <end position="968"/>
    </location>
</feature>
<protein>
    <recommendedName>
        <fullName evidence="14">Cyclic nucleotide-binding domain-containing protein</fullName>
    </recommendedName>
</protein>
<dbReference type="SUPFAM" id="SSF51206">
    <property type="entry name" value="cAMP-binding domain-like"/>
    <property type="match status" value="1"/>
</dbReference>
<dbReference type="InterPro" id="IPR003938">
    <property type="entry name" value="K_chnl_volt-dep_EAG/ELK/ERG"/>
</dbReference>
<feature type="transmembrane region" description="Helical" evidence="13">
    <location>
        <begin position="229"/>
        <end position="262"/>
    </location>
</feature>
<evidence type="ECO:0000256" key="6">
    <source>
        <dbReference type="ARBA" id="ARBA00022882"/>
    </source>
</evidence>
<dbReference type="InterPro" id="IPR005821">
    <property type="entry name" value="Ion_trans_dom"/>
</dbReference>
<feature type="region of interest" description="Disordered" evidence="12">
    <location>
        <begin position="937"/>
        <end position="978"/>
    </location>
</feature>
<dbReference type="Gene3D" id="1.10.287.630">
    <property type="entry name" value="Helix hairpin bin"/>
    <property type="match status" value="1"/>
</dbReference>
<dbReference type="CDD" id="cd00038">
    <property type="entry name" value="CAP_ED"/>
    <property type="match status" value="1"/>
</dbReference>
<dbReference type="GO" id="GO:0042391">
    <property type="term" value="P:regulation of membrane potential"/>
    <property type="evidence" value="ECO:0007669"/>
    <property type="project" value="TreeGrafter"/>
</dbReference>
<sequence length="1043" mass="115513">MIPRPNLETSPSSVSPNQRIRMGDGSVALRPPMKPMPPHVEGMPSASRLRSVGEPIRVSAIDPEDDGCDPWSWSPINSLRRSFESVRERQFIFDNASAEMWSWNWVLGFLAVYNAVYSPLALAFPSIRWNGDDLFGYFVDVLFSLDVLIKLRTLYHDRGYAVTGPVLVMRNYLSSSFKADVIGALPFDQFLMLFVDQQDHETLLWCGAILRLLRIRRCRKLMRQMDRSWNINVTKVVALIASFILLAHWFGLAFTSLAIRPLIRSGDTSYPWWWLSGQPEQFVGHLYVCGVYWALTVMTNLKPLSGTEARNCYYATPLTQRPIEERVFTICVFLVGALVFSTIYGNIQIFVSRMNKINDRFSNRMFEVNEFIAFHGLSNTLATKIRNYVEFSFLATKGINVDYISDQLPPYLQVQITLQLNRRVVESVKIFAGCPRDFIQSLVFKLVPSICVVGDNIVSEGELGDCLYFIRRGIAEVIVKGNKVVATLHEGDYFGEMALIRQEKRTADVRASTDCMLLSLSHDDLEEALEAFPHIRMRIEAAASERLMHLKRTDMPKAVAPHAHSQISSEICRTSRGSIAALIDAPAHSPRLSSTSPPTHTASSLIGGFFGRVSRNRVSPGDSREAIDGGLSDSSSTETHKQLASEREELSKSPPPLSVRIDEAGSAPLAADEAAAADAQWRAPSARGRLSPEYRQRSFRQGSFKFGSFKLSDKDPAEEELPLSFAQGQKLAHLVNATAPLQRCGSARRCSVPMPPSQWHAPRNGEWHVPAEPPLPLDVLPPPAEAEKASRAPNGSGEWEERPLFGGGGSGFAPFPPSGGDAPPPPPPPPPAGGGETLALRHSDSAVGRARTPEPALSRAEASAPVQRGSRSGIFTRREISSSSPPAYKKHATVSTDALQSREKKKAKEAKEAAARPRRLSVGAFVGLAACRQRRRSSITSEVSSNSASPCTQQRFLGRVRSTSSTKQAAEERHADRASTDLAARLASMESCMRQLASAVQRVEEAEEKDRKDRELRERSLHAKLDRMGNILARMAQIRSTWE</sequence>
<evidence type="ECO:0000256" key="10">
    <source>
        <dbReference type="ARBA" id="ARBA00023136"/>
    </source>
</evidence>
<feature type="transmembrane region" description="Helical" evidence="13">
    <location>
        <begin position="282"/>
        <end position="301"/>
    </location>
</feature>
<dbReference type="PROSITE" id="PS50042">
    <property type="entry name" value="CNMP_BINDING_3"/>
    <property type="match status" value="1"/>
</dbReference>
<evidence type="ECO:0000256" key="11">
    <source>
        <dbReference type="ARBA" id="ARBA00023303"/>
    </source>
</evidence>
<feature type="compositionally biased region" description="Polar residues" evidence="12">
    <location>
        <begin position="7"/>
        <end position="18"/>
    </location>
</feature>
<evidence type="ECO:0000256" key="4">
    <source>
        <dbReference type="ARBA" id="ARBA00022692"/>
    </source>
</evidence>
<feature type="transmembrane region" description="Helical" evidence="13">
    <location>
        <begin position="134"/>
        <end position="151"/>
    </location>
</feature>
<dbReference type="Pfam" id="PF00027">
    <property type="entry name" value="cNMP_binding"/>
    <property type="match status" value="1"/>
</dbReference>
<evidence type="ECO:0000256" key="3">
    <source>
        <dbReference type="ARBA" id="ARBA00022538"/>
    </source>
</evidence>
<name>A0AB34ITW2_PRYPA</name>
<feature type="compositionally biased region" description="Basic and acidic residues" evidence="12">
    <location>
        <begin position="969"/>
        <end position="978"/>
    </location>
</feature>